<reference evidence="3" key="1">
    <citation type="submission" date="2017-07" db="EMBL/GenBank/DDBJ databases">
        <authorList>
            <person name="Mikheyev A."/>
            <person name="Grau M."/>
        </authorList>
    </citation>
    <scope>NUCLEOTIDE SEQUENCE</scope>
    <source>
        <tissue evidence="3">Venom_gland</tissue>
    </source>
</reference>
<dbReference type="GO" id="GO:0003729">
    <property type="term" value="F:mRNA binding"/>
    <property type="evidence" value="ECO:0007669"/>
    <property type="project" value="TreeGrafter"/>
</dbReference>
<sequence length="190" mass="21772">MLSIHSSTAASFTLLIVSHALFLQGCIETFSHLPFLYLSFSHHLVARVYESKAEFRSALQHEKEGYTIYKNQLGEHHEKTKESSEYLKYLTQQAVALQRTMNEIYKNGSNANIMPLKFTAPSMASVLEQLNIINGILFIPLSQKDLESLKAEVQRRQQLQESFRSSDQPETEEKTPEEEDRSQPVRPNTP</sequence>
<dbReference type="PANTHER" id="PTHR12601:SF6">
    <property type="entry name" value="CLUSTERED MITOCHONDRIA PROTEIN HOMOLOG"/>
    <property type="match status" value="1"/>
</dbReference>
<organism evidence="3">
    <name type="scientific">Micrurus spixii</name>
    <name type="common">Amazon coral snake</name>
    <dbReference type="NCBI Taxonomy" id="129469"/>
    <lineage>
        <taxon>Eukaryota</taxon>
        <taxon>Metazoa</taxon>
        <taxon>Chordata</taxon>
        <taxon>Craniata</taxon>
        <taxon>Vertebrata</taxon>
        <taxon>Euteleostomi</taxon>
        <taxon>Lepidosauria</taxon>
        <taxon>Squamata</taxon>
        <taxon>Bifurcata</taxon>
        <taxon>Unidentata</taxon>
        <taxon>Episquamata</taxon>
        <taxon>Toxicofera</taxon>
        <taxon>Serpentes</taxon>
        <taxon>Colubroidea</taxon>
        <taxon>Elapidae</taxon>
        <taxon>Elapinae</taxon>
        <taxon>Micrurus</taxon>
    </lineage>
</organism>
<dbReference type="EMBL" id="IACM01117675">
    <property type="protein sequence ID" value="LAB35784.1"/>
    <property type="molecule type" value="Transcribed_RNA"/>
</dbReference>
<reference evidence="3" key="2">
    <citation type="submission" date="2017-11" db="EMBL/GenBank/DDBJ databases">
        <title>Coralsnake Venomics: Analyses of Venom Gland Transcriptomes and Proteomes of Six Brazilian Taxa.</title>
        <authorList>
            <person name="Aird S.D."/>
            <person name="Jorge da Silva N."/>
            <person name="Qiu L."/>
            <person name="Villar-Briones A."/>
            <person name="Aparecida-Saddi V."/>
            <person name="Campos-Telles M.P."/>
            <person name="Grau M."/>
            <person name="Mikheyev A.S."/>
        </authorList>
    </citation>
    <scope>NUCLEOTIDE SEQUENCE</scope>
    <source>
        <tissue evidence="3">Venom_gland</tissue>
    </source>
</reference>
<evidence type="ECO:0000256" key="2">
    <source>
        <dbReference type="SAM" id="SignalP"/>
    </source>
</evidence>
<protein>
    <recommendedName>
        <fullName evidence="4">CLU</fullName>
    </recommendedName>
</protein>
<feature type="region of interest" description="Disordered" evidence="1">
    <location>
        <begin position="154"/>
        <end position="190"/>
    </location>
</feature>
<keyword evidence="2" id="KW-0732">Signal</keyword>
<dbReference type="GO" id="GO:0048312">
    <property type="term" value="P:intracellular distribution of mitochondria"/>
    <property type="evidence" value="ECO:0007669"/>
    <property type="project" value="TreeGrafter"/>
</dbReference>
<feature type="compositionally biased region" description="Polar residues" evidence="1">
    <location>
        <begin position="156"/>
        <end position="168"/>
    </location>
</feature>
<evidence type="ECO:0000256" key="1">
    <source>
        <dbReference type="SAM" id="MobiDB-lite"/>
    </source>
</evidence>
<dbReference type="InterPro" id="IPR027523">
    <property type="entry name" value="CLU_prot"/>
</dbReference>
<feature type="signal peptide" evidence="2">
    <location>
        <begin position="1"/>
        <end position="20"/>
    </location>
</feature>
<accession>A0A2D4MQX0</accession>
<evidence type="ECO:0008006" key="4">
    <source>
        <dbReference type="Google" id="ProtNLM"/>
    </source>
</evidence>
<feature type="chain" id="PRO_5013649316" description="CLU" evidence="2">
    <location>
        <begin position="21"/>
        <end position="190"/>
    </location>
</feature>
<proteinExistence type="predicted"/>
<dbReference type="GO" id="GO:0005737">
    <property type="term" value="C:cytoplasm"/>
    <property type="evidence" value="ECO:0007669"/>
    <property type="project" value="TreeGrafter"/>
</dbReference>
<name>A0A2D4MQX0_9SAUR</name>
<evidence type="ECO:0000313" key="3">
    <source>
        <dbReference type="EMBL" id="LAB35784.1"/>
    </source>
</evidence>
<dbReference type="PANTHER" id="PTHR12601">
    <property type="entry name" value="EUKARYOTIC TRANSLATION INITIATION FACTOR 3 SUBUNIT EIF-3"/>
    <property type="match status" value="1"/>
</dbReference>
<dbReference type="AlphaFoldDB" id="A0A2D4MQX0"/>